<proteinExistence type="inferred from homology"/>
<dbReference type="GO" id="GO:0044781">
    <property type="term" value="P:bacterial-type flagellum organization"/>
    <property type="evidence" value="ECO:0007669"/>
    <property type="project" value="UniProtKB-KW"/>
</dbReference>
<dbReference type="Proteomes" id="UP000272193">
    <property type="component" value="Unassembled WGS sequence"/>
</dbReference>
<dbReference type="PANTHER" id="PTHR38786:SF1">
    <property type="entry name" value="FLAGELLAR FLIJ PROTEIN"/>
    <property type="match status" value="1"/>
</dbReference>
<dbReference type="OrthoDB" id="9153569at2"/>
<comment type="subcellular location">
    <subcellularLocation>
        <location evidence="1">Cell membrane</location>
        <topology evidence="1">Peripheral membrane protein</topology>
        <orientation evidence="1">Cytoplasmic side</orientation>
    </subcellularLocation>
</comment>
<keyword evidence="7" id="KW-1005">Bacterial flagellum biogenesis</keyword>
<keyword evidence="11" id="KW-0175">Coiled coil</keyword>
<sequence>MTSATAILRRAATFEKLRADADAEQQRLARLLKAHQDTASDARRKLEQLQVYRAEYLERMRALEAQPGRWGEVRGMRAFLLRLDEAIRAQEAEVDRTRAAVDQATGAWTQARQRVMAFDQLSERQREELRALAVQEGRRELQEWSALAATGDGSLSRPAPL</sequence>
<keyword evidence="4" id="KW-0813">Transport</keyword>
<dbReference type="InterPro" id="IPR053716">
    <property type="entry name" value="Flag_assembly_chemotaxis_eff"/>
</dbReference>
<keyword evidence="12" id="KW-0282">Flagellum</keyword>
<evidence type="ECO:0000256" key="5">
    <source>
        <dbReference type="ARBA" id="ARBA00022475"/>
    </source>
</evidence>
<evidence type="ECO:0000256" key="1">
    <source>
        <dbReference type="ARBA" id="ARBA00004413"/>
    </source>
</evidence>
<dbReference type="GO" id="GO:0009288">
    <property type="term" value="C:bacterial-type flagellum"/>
    <property type="evidence" value="ECO:0007669"/>
    <property type="project" value="InterPro"/>
</dbReference>
<accession>A0A3N4V9T5</accession>
<comment type="caution">
    <text evidence="12">The sequence shown here is derived from an EMBL/GenBank/DDBJ whole genome shotgun (WGS) entry which is preliminary data.</text>
</comment>
<evidence type="ECO:0000256" key="2">
    <source>
        <dbReference type="ARBA" id="ARBA00010004"/>
    </source>
</evidence>
<keyword evidence="13" id="KW-1185">Reference proteome</keyword>
<evidence type="ECO:0000256" key="9">
    <source>
        <dbReference type="ARBA" id="ARBA00023136"/>
    </source>
</evidence>
<evidence type="ECO:0000256" key="7">
    <source>
        <dbReference type="ARBA" id="ARBA00022795"/>
    </source>
</evidence>
<gene>
    <name evidence="12" type="ORF">EDC62_1062</name>
</gene>
<organism evidence="12 13">
    <name type="scientific">Tibeticola sediminis</name>
    <dbReference type="NCBI Taxonomy" id="1917811"/>
    <lineage>
        <taxon>Bacteria</taxon>
        <taxon>Pseudomonadati</taxon>
        <taxon>Pseudomonadota</taxon>
        <taxon>Betaproteobacteria</taxon>
        <taxon>Burkholderiales</taxon>
        <taxon>Comamonadaceae</taxon>
        <taxon>Tibeticola</taxon>
    </lineage>
</organism>
<evidence type="ECO:0000256" key="3">
    <source>
        <dbReference type="ARBA" id="ARBA00020392"/>
    </source>
</evidence>
<dbReference type="RefSeq" id="WP_124221320.1">
    <property type="nucleotide sequence ID" value="NZ_RKQL01000002.1"/>
</dbReference>
<dbReference type="AlphaFoldDB" id="A0A3N4V9T5"/>
<evidence type="ECO:0000256" key="10">
    <source>
        <dbReference type="ARBA" id="ARBA00023225"/>
    </source>
</evidence>
<dbReference type="GO" id="GO:0006935">
    <property type="term" value="P:chemotaxis"/>
    <property type="evidence" value="ECO:0007669"/>
    <property type="project" value="UniProtKB-KW"/>
</dbReference>
<dbReference type="InterPro" id="IPR052570">
    <property type="entry name" value="FliJ"/>
</dbReference>
<dbReference type="GO" id="GO:0071973">
    <property type="term" value="P:bacterial-type flagellum-dependent cell motility"/>
    <property type="evidence" value="ECO:0007669"/>
    <property type="project" value="InterPro"/>
</dbReference>
<keyword evidence="5" id="KW-1003">Cell membrane</keyword>
<evidence type="ECO:0000256" key="8">
    <source>
        <dbReference type="ARBA" id="ARBA00022927"/>
    </source>
</evidence>
<keyword evidence="12" id="KW-0969">Cilium</keyword>
<feature type="coiled-coil region" evidence="11">
    <location>
        <begin position="14"/>
        <end position="100"/>
    </location>
</feature>
<dbReference type="EMBL" id="RKQL01000002">
    <property type="protein sequence ID" value="RPE70580.1"/>
    <property type="molecule type" value="Genomic_DNA"/>
</dbReference>
<evidence type="ECO:0000256" key="4">
    <source>
        <dbReference type="ARBA" id="ARBA00022448"/>
    </source>
</evidence>
<keyword evidence="12" id="KW-0966">Cell projection</keyword>
<dbReference type="Gene3D" id="1.10.287.1700">
    <property type="match status" value="1"/>
</dbReference>
<keyword evidence="9" id="KW-0472">Membrane</keyword>
<evidence type="ECO:0000313" key="12">
    <source>
        <dbReference type="EMBL" id="RPE70580.1"/>
    </source>
</evidence>
<reference evidence="12 13" key="1">
    <citation type="submission" date="2018-11" db="EMBL/GenBank/DDBJ databases">
        <title>Genomic Encyclopedia of Type Strains, Phase IV (KMG-IV): sequencing the most valuable type-strain genomes for metagenomic binning, comparative biology and taxonomic classification.</title>
        <authorList>
            <person name="Goeker M."/>
        </authorList>
    </citation>
    <scope>NUCLEOTIDE SEQUENCE [LARGE SCALE GENOMIC DNA]</scope>
    <source>
        <strain evidence="12 13">DSM 101684</strain>
    </source>
</reference>
<name>A0A3N4V9T5_9BURK</name>
<evidence type="ECO:0000313" key="13">
    <source>
        <dbReference type="Proteomes" id="UP000272193"/>
    </source>
</evidence>
<evidence type="ECO:0000256" key="6">
    <source>
        <dbReference type="ARBA" id="ARBA00022500"/>
    </source>
</evidence>
<keyword evidence="8" id="KW-0653">Protein transport</keyword>
<evidence type="ECO:0000256" key="11">
    <source>
        <dbReference type="SAM" id="Coils"/>
    </source>
</evidence>
<dbReference type="GO" id="GO:0015031">
    <property type="term" value="P:protein transport"/>
    <property type="evidence" value="ECO:0007669"/>
    <property type="project" value="UniProtKB-KW"/>
</dbReference>
<keyword evidence="6" id="KW-0145">Chemotaxis</keyword>
<dbReference type="InterPro" id="IPR012823">
    <property type="entry name" value="Flagell_FliJ"/>
</dbReference>
<comment type="similarity">
    <text evidence="2">Belongs to the FliJ family.</text>
</comment>
<keyword evidence="10" id="KW-1006">Bacterial flagellum protein export</keyword>
<dbReference type="PANTHER" id="PTHR38786">
    <property type="entry name" value="FLAGELLAR FLIJ PROTEIN"/>
    <property type="match status" value="1"/>
</dbReference>
<dbReference type="GO" id="GO:0005886">
    <property type="term" value="C:plasma membrane"/>
    <property type="evidence" value="ECO:0007669"/>
    <property type="project" value="UniProtKB-SubCell"/>
</dbReference>
<protein>
    <recommendedName>
        <fullName evidence="3">Flagellar FliJ protein</fullName>
    </recommendedName>
</protein>
<dbReference type="Pfam" id="PF02050">
    <property type="entry name" value="FliJ"/>
    <property type="match status" value="1"/>
</dbReference>